<dbReference type="InterPro" id="IPR036515">
    <property type="entry name" value="Transposase_17_sf"/>
</dbReference>
<dbReference type="GO" id="GO:0003677">
    <property type="term" value="F:DNA binding"/>
    <property type="evidence" value="ECO:0007669"/>
    <property type="project" value="InterPro"/>
</dbReference>
<dbReference type="AlphaFoldDB" id="A0A1E7W6K5"/>
<evidence type="ECO:0000313" key="3">
    <source>
        <dbReference type="Proteomes" id="UP000175989"/>
    </source>
</evidence>
<dbReference type="RefSeq" id="WP_070252053.1">
    <property type="nucleotide sequence ID" value="NZ_LROM01000152.1"/>
</dbReference>
<gene>
    <name evidence="2" type="ORF">DUPY_52050</name>
</gene>
<dbReference type="PANTHER" id="PTHR34322">
    <property type="entry name" value="TRANSPOSASE, Y1_TNP DOMAIN-CONTAINING"/>
    <property type="match status" value="1"/>
</dbReference>
<protein>
    <submittedName>
        <fullName evidence="2">Transposase IS200 like protein</fullName>
    </submittedName>
</protein>
<dbReference type="GO" id="GO:0006313">
    <property type="term" value="P:DNA transposition"/>
    <property type="evidence" value="ECO:0007669"/>
    <property type="project" value="InterPro"/>
</dbReference>
<dbReference type="SMART" id="SM01321">
    <property type="entry name" value="Y1_Tnp"/>
    <property type="match status" value="1"/>
</dbReference>
<keyword evidence="3" id="KW-1185">Reference proteome</keyword>
<comment type="caution">
    <text evidence="2">The sequence shown here is derived from an EMBL/GenBank/DDBJ whole genome shotgun (WGS) entry which is preliminary data.</text>
</comment>
<sequence length="287" mass="32526">MTRPLRVQYAGALYHVTSRGDRRAAIYRDDVDRRVWLSILEQVCQRYNFVVLGFCQMTNHYHLVVETVDGNLAQGMRVLNGTYSQYFNRRHEVVGHVFQGRYKAILVQRESYLLELTRYVILNPLRAGAVASIEAWPWSSHGYLTGSMTAPPWFEADAILGHFAADRTEAIALYCRFVLAGIGAASPLKQTRHQLLLGDEHFIAQAYGNPAFNNMVAITKAQRRATLLSLDEYCAAYPRRDEAMARAYFSTAYSMQQIAAFFGVSSKTVSRAVRSIEKAELVSKCRH</sequence>
<dbReference type="PANTHER" id="PTHR34322:SF2">
    <property type="entry name" value="TRANSPOSASE IS200-LIKE DOMAIN-CONTAINING PROTEIN"/>
    <property type="match status" value="1"/>
</dbReference>
<dbReference type="EMBL" id="LROM01000152">
    <property type="protein sequence ID" value="OEZ91592.1"/>
    <property type="molecule type" value="Genomic_DNA"/>
</dbReference>
<dbReference type="Gene3D" id="3.30.70.1290">
    <property type="entry name" value="Transposase IS200-like"/>
    <property type="match status" value="1"/>
</dbReference>
<proteinExistence type="predicted"/>
<dbReference type="GO" id="GO:0004803">
    <property type="term" value="F:transposase activity"/>
    <property type="evidence" value="ECO:0007669"/>
    <property type="project" value="InterPro"/>
</dbReference>
<accession>A0A1E7W6K5</accession>
<dbReference type="Proteomes" id="UP000175989">
    <property type="component" value="Unassembled WGS sequence"/>
</dbReference>
<name>A0A1E7W6K5_9BURK</name>
<dbReference type="InterPro" id="IPR002686">
    <property type="entry name" value="Transposase_17"/>
</dbReference>
<reference evidence="3" key="1">
    <citation type="journal article" date="2016" name="Front. Microbiol.">
        <title>Molecular Keys to the Janthinobacterium and Duganella spp. Interaction with the Plant Pathogen Fusarium graminearum.</title>
        <authorList>
            <person name="Haack F.S."/>
            <person name="Poehlein A."/>
            <person name="Kroger C."/>
            <person name="Voigt C.A."/>
            <person name="Piepenbring M."/>
            <person name="Bode H.B."/>
            <person name="Daniel R."/>
            <person name="Schafer W."/>
            <person name="Streit W.R."/>
        </authorList>
    </citation>
    <scope>NUCLEOTIDE SEQUENCE [LARGE SCALE GENOMIC DNA]</scope>
    <source>
        <strain evidence="3">T54</strain>
    </source>
</reference>
<organism evidence="2 3">
    <name type="scientific">Duganella phyllosphaerae</name>
    <dbReference type="NCBI Taxonomy" id="762836"/>
    <lineage>
        <taxon>Bacteria</taxon>
        <taxon>Pseudomonadati</taxon>
        <taxon>Pseudomonadota</taxon>
        <taxon>Betaproteobacteria</taxon>
        <taxon>Burkholderiales</taxon>
        <taxon>Oxalobacteraceae</taxon>
        <taxon>Telluria group</taxon>
        <taxon>Duganella</taxon>
    </lineage>
</organism>
<evidence type="ECO:0000313" key="2">
    <source>
        <dbReference type="EMBL" id="OEZ91592.1"/>
    </source>
</evidence>
<feature type="domain" description="Transposase IS200-like" evidence="1">
    <location>
        <begin position="9"/>
        <end position="123"/>
    </location>
</feature>
<dbReference type="Pfam" id="PF01797">
    <property type="entry name" value="Y1_Tnp"/>
    <property type="match status" value="1"/>
</dbReference>
<evidence type="ECO:0000259" key="1">
    <source>
        <dbReference type="SMART" id="SM01321"/>
    </source>
</evidence>
<dbReference type="OrthoDB" id="9814067at2"/>
<dbReference type="SUPFAM" id="SSF143422">
    <property type="entry name" value="Transposase IS200-like"/>
    <property type="match status" value="1"/>
</dbReference>